<dbReference type="KEGG" id="ntr:B0W44_02905"/>
<feature type="binding site" evidence="7">
    <location>
        <position position="279"/>
    </location>
    <ligand>
        <name>Zn(2+)</name>
        <dbReference type="ChEBI" id="CHEBI:29105"/>
        <note>catalytic</note>
    </ligand>
</feature>
<evidence type="ECO:0000256" key="7">
    <source>
        <dbReference type="PIRSR" id="PIRSR627057-2"/>
    </source>
</evidence>
<evidence type="ECO:0000256" key="4">
    <source>
        <dbReference type="ARBA" id="ARBA00022833"/>
    </source>
</evidence>
<keyword evidence="13" id="KW-1185">Reference proteome</keyword>
<dbReference type="AlphaFoldDB" id="A0A1U9K4B1"/>
<organism evidence="12 13">
    <name type="scientific">Novibacillus thermophilus</name>
    <dbReference type="NCBI Taxonomy" id="1471761"/>
    <lineage>
        <taxon>Bacteria</taxon>
        <taxon>Bacillati</taxon>
        <taxon>Bacillota</taxon>
        <taxon>Bacilli</taxon>
        <taxon>Bacillales</taxon>
        <taxon>Thermoactinomycetaceae</taxon>
        <taxon>Novibacillus</taxon>
    </lineage>
</organism>
<dbReference type="Gene3D" id="3.30.2010.10">
    <property type="entry name" value="Metalloproteases ('zincins'), catalytic domain"/>
    <property type="match status" value="1"/>
</dbReference>
<sequence length="425" mass="48491">MDNKSVRWFVVLFIVYAIALAVGLFSVQRPVPVPDGWVGTVADPKTFIPEGELEENALFARIRDLLYFLQTPLMWLLVLIGLFAGWFRRAKEWLDRRIKLRIWSGTAFAVAVLTAVELIQLPFHGAYYALSRYSGVSNMSVGFWLTDQLKASLLSVAMSLPVVFLLFFFIRNSPRRWWAWMGLISVPLTLFFVFIQPVVLDPLFNDYTLLRESELKADILALADQAGIPADNVYEVNMSERTNALNAYVTGIGSNARIVLWDTMLEQMSTEEILFTMAHEIGHYQMRHVYWGTFFSIAGTFLSLYLVFRGSRWLLAKFGWLWDIPSLSRVTALPVLLLVFSVVHFVATPVNTGISRVMETSADEYALQMTGAPEAGISGFQQLARKGRSETYPPRFIRWWRYTHPSISERLHRFESERGSGSALE</sequence>
<evidence type="ECO:0008006" key="14">
    <source>
        <dbReference type="Google" id="ProtNLM"/>
    </source>
</evidence>
<name>A0A1U9K4B1_9BACL</name>
<evidence type="ECO:0000256" key="8">
    <source>
        <dbReference type="RuleBase" id="RU003983"/>
    </source>
</evidence>
<keyword evidence="9" id="KW-0472">Membrane</keyword>
<evidence type="ECO:0000313" key="13">
    <source>
        <dbReference type="Proteomes" id="UP000188603"/>
    </source>
</evidence>
<evidence type="ECO:0000256" key="2">
    <source>
        <dbReference type="ARBA" id="ARBA00022723"/>
    </source>
</evidence>
<dbReference type="GO" id="GO:0071586">
    <property type="term" value="P:CAAX-box protein processing"/>
    <property type="evidence" value="ECO:0007669"/>
    <property type="project" value="InterPro"/>
</dbReference>
<dbReference type="InterPro" id="IPR032456">
    <property type="entry name" value="Peptidase_M48_N"/>
</dbReference>
<accession>A0A1U9K4B1</accession>
<feature type="active site" description="Proton donor" evidence="6">
    <location>
        <position position="363"/>
    </location>
</feature>
<feature type="transmembrane region" description="Helical" evidence="9">
    <location>
        <begin position="149"/>
        <end position="170"/>
    </location>
</feature>
<dbReference type="PANTHER" id="PTHR10120">
    <property type="entry name" value="CAAX PRENYL PROTEASE 1"/>
    <property type="match status" value="1"/>
</dbReference>
<comment type="cofactor">
    <cofactor evidence="7 8">
        <name>Zn(2+)</name>
        <dbReference type="ChEBI" id="CHEBI:29105"/>
    </cofactor>
    <text evidence="7 8">Binds 1 zinc ion per subunit.</text>
</comment>
<keyword evidence="3 8" id="KW-0378">Hydrolase</keyword>
<dbReference type="InterPro" id="IPR027057">
    <property type="entry name" value="CAXX_Prtase_1"/>
</dbReference>
<proteinExistence type="inferred from homology"/>
<keyword evidence="9" id="KW-1133">Transmembrane helix</keyword>
<evidence type="ECO:0000256" key="3">
    <source>
        <dbReference type="ARBA" id="ARBA00022801"/>
    </source>
</evidence>
<feature type="domain" description="CAAX prenyl protease 1 N-terminal" evidence="11">
    <location>
        <begin position="74"/>
        <end position="205"/>
    </location>
</feature>
<dbReference type="STRING" id="1471761.B0W44_02905"/>
<feature type="binding site" evidence="7">
    <location>
        <position position="359"/>
    </location>
    <ligand>
        <name>Zn(2+)</name>
        <dbReference type="ChEBI" id="CHEBI:29105"/>
        <note>catalytic</note>
    </ligand>
</feature>
<evidence type="ECO:0000256" key="1">
    <source>
        <dbReference type="ARBA" id="ARBA00022670"/>
    </source>
</evidence>
<keyword evidence="4 7" id="KW-0862">Zinc</keyword>
<evidence type="ECO:0000313" key="12">
    <source>
        <dbReference type="EMBL" id="AQS54875.1"/>
    </source>
</evidence>
<keyword evidence="5 8" id="KW-0482">Metalloprotease</keyword>
<keyword evidence="9" id="KW-0812">Transmembrane</keyword>
<feature type="transmembrane region" description="Helical" evidence="9">
    <location>
        <begin position="108"/>
        <end position="129"/>
    </location>
</feature>
<evidence type="ECO:0000256" key="6">
    <source>
        <dbReference type="PIRSR" id="PIRSR627057-1"/>
    </source>
</evidence>
<feature type="transmembrane region" description="Helical" evidence="9">
    <location>
        <begin position="7"/>
        <end position="27"/>
    </location>
</feature>
<keyword evidence="1 8" id="KW-0645">Protease</keyword>
<dbReference type="Proteomes" id="UP000188603">
    <property type="component" value="Chromosome"/>
</dbReference>
<feature type="active site" evidence="6">
    <location>
        <position position="280"/>
    </location>
</feature>
<evidence type="ECO:0000256" key="9">
    <source>
        <dbReference type="SAM" id="Phobius"/>
    </source>
</evidence>
<dbReference type="Pfam" id="PF01435">
    <property type="entry name" value="Peptidase_M48"/>
    <property type="match status" value="1"/>
</dbReference>
<dbReference type="InterPro" id="IPR001915">
    <property type="entry name" value="Peptidase_M48"/>
</dbReference>
<reference evidence="12 13" key="1">
    <citation type="journal article" date="2015" name="Int. J. Syst. Evol. Microbiol.">
        <title>Novibacillus thermophilus gen. nov., sp. nov., a Gram-staining-negative and moderately thermophilic member of the family Thermoactinomycetaceae.</title>
        <authorList>
            <person name="Yang G."/>
            <person name="Chen J."/>
            <person name="Zhou S."/>
        </authorList>
    </citation>
    <scope>NUCLEOTIDE SEQUENCE [LARGE SCALE GENOMIC DNA]</scope>
    <source>
        <strain evidence="12 13">SG-1</strain>
    </source>
</reference>
<dbReference type="GO" id="GO:0046872">
    <property type="term" value="F:metal ion binding"/>
    <property type="evidence" value="ECO:0007669"/>
    <property type="project" value="UniProtKB-KW"/>
</dbReference>
<dbReference type="RefSeq" id="WP_077718692.1">
    <property type="nucleotide sequence ID" value="NZ_CP019699.1"/>
</dbReference>
<dbReference type="GO" id="GO:0004222">
    <property type="term" value="F:metalloendopeptidase activity"/>
    <property type="evidence" value="ECO:0007669"/>
    <property type="project" value="InterPro"/>
</dbReference>
<evidence type="ECO:0000256" key="5">
    <source>
        <dbReference type="ARBA" id="ARBA00023049"/>
    </source>
</evidence>
<feature type="transmembrane region" description="Helical" evidence="9">
    <location>
        <begin position="177"/>
        <end position="199"/>
    </location>
</feature>
<dbReference type="FunFam" id="3.30.2010.10:FF:000010">
    <property type="entry name" value="M48 family peptidase"/>
    <property type="match status" value="1"/>
</dbReference>
<dbReference type="EMBL" id="CP019699">
    <property type="protein sequence ID" value="AQS54875.1"/>
    <property type="molecule type" value="Genomic_DNA"/>
</dbReference>
<evidence type="ECO:0000259" key="10">
    <source>
        <dbReference type="Pfam" id="PF01435"/>
    </source>
</evidence>
<protein>
    <recommendedName>
        <fullName evidence="14">Peptidase M48</fullName>
    </recommendedName>
</protein>
<keyword evidence="2 7" id="KW-0479">Metal-binding</keyword>
<comment type="similarity">
    <text evidence="8">Belongs to the peptidase M48 family.</text>
</comment>
<dbReference type="OrthoDB" id="9781930at2"/>
<gene>
    <name evidence="12" type="ORF">B0W44_02905</name>
</gene>
<dbReference type="Pfam" id="PF16491">
    <property type="entry name" value="Peptidase_M48_N"/>
    <property type="match status" value="1"/>
</dbReference>
<evidence type="ECO:0000259" key="11">
    <source>
        <dbReference type="Pfam" id="PF16491"/>
    </source>
</evidence>
<feature type="domain" description="Peptidase M48" evidence="10">
    <location>
        <begin position="211"/>
        <end position="416"/>
    </location>
</feature>
<feature type="transmembrane region" description="Helical" evidence="9">
    <location>
        <begin position="65"/>
        <end position="87"/>
    </location>
</feature>
<dbReference type="CDD" id="cd07343">
    <property type="entry name" value="M48A_Zmpste24p_like"/>
    <property type="match status" value="1"/>
</dbReference>
<feature type="binding site" evidence="7">
    <location>
        <position position="283"/>
    </location>
    <ligand>
        <name>Zn(2+)</name>
        <dbReference type="ChEBI" id="CHEBI:29105"/>
        <note>catalytic</note>
    </ligand>
</feature>
<feature type="transmembrane region" description="Helical" evidence="9">
    <location>
        <begin position="289"/>
        <end position="308"/>
    </location>
</feature>